<organism evidence="1 2">
    <name type="scientific">Roseovarius mucosus DSM 17069</name>
    <dbReference type="NCBI Taxonomy" id="1288298"/>
    <lineage>
        <taxon>Bacteria</taxon>
        <taxon>Pseudomonadati</taxon>
        <taxon>Pseudomonadota</taxon>
        <taxon>Alphaproteobacteria</taxon>
        <taxon>Rhodobacterales</taxon>
        <taxon>Roseobacteraceae</taxon>
        <taxon>Roseovarius</taxon>
    </lineage>
</organism>
<keyword evidence="1" id="KW-0282">Flagellum</keyword>
<dbReference type="NCBIfam" id="NF009435">
    <property type="entry name" value="PRK12794.1"/>
    <property type="match status" value="1"/>
</dbReference>
<accession>A0A0A0HSS8</accession>
<dbReference type="Proteomes" id="UP000030021">
    <property type="component" value="Unassembled WGS sequence"/>
</dbReference>
<proteinExistence type="predicted"/>
<sequence length="125" mass="13948">MNATRLAQSAYRDQARSVRTDRGLEYDAFARVTQRLVMVAGKDQQDMVNLAAALHDNRRLWTILATDVADAQNPLPASLRARIVYLAQFCHQHSSAVLNTKASLQPLIDINTAIMRGLSDRRASQ</sequence>
<dbReference type="EMBL" id="AONH01000001">
    <property type="protein sequence ID" value="KGM90001.1"/>
    <property type="molecule type" value="Genomic_DNA"/>
</dbReference>
<gene>
    <name evidence="1" type="ORF">rosmuc_00599</name>
</gene>
<dbReference type="STRING" id="215743.ROSMUCSMR3_01678"/>
<protein>
    <submittedName>
        <fullName evidence="1">Flagellar biosynthesis regulator FlaF</fullName>
    </submittedName>
</protein>
<name>A0A0A0HSS8_9RHOB</name>
<evidence type="ECO:0000313" key="1">
    <source>
        <dbReference type="EMBL" id="KGM90001.1"/>
    </source>
</evidence>
<dbReference type="RefSeq" id="WP_037276783.1">
    <property type="nucleotide sequence ID" value="NZ_KN293991.1"/>
</dbReference>
<comment type="caution">
    <text evidence="1">The sequence shown here is derived from an EMBL/GenBank/DDBJ whole genome shotgun (WGS) entry which is preliminary data.</text>
</comment>
<reference evidence="1 2" key="1">
    <citation type="submission" date="2013-01" db="EMBL/GenBank/DDBJ databases">
        <authorList>
            <person name="Fiebig A."/>
            <person name="Goeker M."/>
            <person name="Klenk H.-P.P."/>
        </authorList>
    </citation>
    <scope>NUCLEOTIDE SEQUENCE [LARGE SCALE GENOMIC DNA]</scope>
    <source>
        <strain evidence="1 2">DSM 17069</strain>
    </source>
</reference>
<keyword evidence="1" id="KW-0969">Cilium</keyword>
<dbReference type="InterPro" id="IPR010845">
    <property type="entry name" value="FlaF"/>
</dbReference>
<dbReference type="eggNOG" id="COG5442">
    <property type="taxonomic scope" value="Bacteria"/>
</dbReference>
<keyword evidence="1" id="KW-0966">Cell projection</keyword>
<dbReference type="GO" id="GO:0044781">
    <property type="term" value="P:bacterial-type flagellum organization"/>
    <property type="evidence" value="ECO:0007669"/>
    <property type="project" value="InterPro"/>
</dbReference>
<dbReference type="AlphaFoldDB" id="A0A0A0HSS8"/>
<dbReference type="PATRIC" id="fig|1288298.3.peg.600"/>
<dbReference type="Pfam" id="PF07309">
    <property type="entry name" value="FlaF"/>
    <property type="match status" value="1"/>
</dbReference>
<dbReference type="OrthoDB" id="9808944at2"/>
<dbReference type="HOGENOM" id="CLU_141460_1_0_5"/>
<evidence type="ECO:0000313" key="2">
    <source>
        <dbReference type="Proteomes" id="UP000030021"/>
    </source>
</evidence>